<accession>A0AAN9L933</accession>
<keyword evidence="2" id="KW-1185">Reference proteome</keyword>
<protein>
    <submittedName>
        <fullName evidence="1">Uncharacterized protein</fullName>
    </submittedName>
</protein>
<reference evidence="1 2" key="1">
    <citation type="submission" date="2024-01" db="EMBL/GenBank/DDBJ databases">
        <title>The genomes of 5 underutilized Papilionoideae crops provide insights into root nodulation and disease resistanc.</title>
        <authorList>
            <person name="Jiang F."/>
        </authorList>
    </citation>
    <scope>NUCLEOTIDE SEQUENCE [LARGE SCALE GENOMIC DNA]</scope>
    <source>
        <strain evidence="1">LVBAO_FW01</strain>
        <tissue evidence="1">Leaves</tissue>
    </source>
</reference>
<organism evidence="1 2">
    <name type="scientific">Canavalia gladiata</name>
    <name type="common">Sword bean</name>
    <name type="synonym">Dolichos gladiatus</name>
    <dbReference type="NCBI Taxonomy" id="3824"/>
    <lineage>
        <taxon>Eukaryota</taxon>
        <taxon>Viridiplantae</taxon>
        <taxon>Streptophyta</taxon>
        <taxon>Embryophyta</taxon>
        <taxon>Tracheophyta</taxon>
        <taxon>Spermatophyta</taxon>
        <taxon>Magnoliopsida</taxon>
        <taxon>eudicotyledons</taxon>
        <taxon>Gunneridae</taxon>
        <taxon>Pentapetalae</taxon>
        <taxon>rosids</taxon>
        <taxon>fabids</taxon>
        <taxon>Fabales</taxon>
        <taxon>Fabaceae</taxon>
        <taxon>Papilionoideae</taxon>
        <taxon>50 kb inversion clade</taxon>
        <taxon>NPAAA clade</taxon>
        <taxon>indigoferoid/millettioid clade</taxon>
        <taxon>Phaseoleae</taxon>
        <taxon>Canavalia</taxon>
    </lineage>
</organism>
<dbReference type="Proteomes" id="UP001367508">
    <property type="component" value="Unassembled WGS sequence"/>
</dbReference>
<name>A0AAN9L933_CANGL</name>
<comment type="caution">
    <text evidence="1">The sequence shown here is derived from an EMBL/GenBank/DDBJ whole genome shotgun (WGS) entry which is preliminary data.</text>
</comment>
<sequence length="74" mass="8453">MLRIKGEKKGKKRTSVKWFSDKTLCLITAFVSLFLCLSLSLSISHYLSGHCESLVRETYAELKMALRTLLSSRQ</sequence>
<evidence type="ECO:0000313" key="2">
    <source>
        <dbReference type="Proteomes" id="UP001367508"/>
    </source>
</evidence>
<gene>
    <name evidence="1" type="ORF">VNO77_25225</name>
</gene>
<dbReference type="AlphaFoldDB" id="A0AAN9L933"/>
<proteinExistence type="predicted"/>
<evidence type="ECO:0000313" key="1">
    <source>
        <dbReference type="EMBL" id="KAK7331016.1"/>
    </source>
</evidence>
<dbReference type="EMBL" id="JAYMYQ010000005">
    <property type="protein sequence ID" value="KAK7331016.1"/>
    <property type="molecule type" value="Genomic_DNA"/>
</dbReference>